<dbReference type="GO" id="GO:0032266">
    <property type="term" value="F:phosphatidylinositol-3-phosphate binding"/>
    <property type="evidence" value="ECO:0007669"/>
    <property type="project" value="TreeGrafter"/>
</dbReference>
<evidence type="ECO:0000313" key="1">
    <source>
        <dbReference type="Ensembl" id="ENSHHUP00000074276.1"/>
    </source>
</evidence>
<reference evidence="1" key="2">
    <citation type="submission" date="2025-08" db="UniProtKB">
        <authorList>
            <consortium name="Ensembl"/>
        </authorList>
    </citation>
    <scope>IDENTIFICATION</scope>
</reference>
<dbReference type="PANTHER" id="PTHR46624">
    <property type="entry name" value="AGAP002036-PA"/>
    <property type="match status" value="1"/>
</dbReference>
<dbReference type="GO" id="GO:0005547">
    <property type="term" value="F:phosphatidylinositol-3,4,5-trisphosphate binding"/>
    <property type="evidence" value="ECO:0007669"/>
    <property type="project" value="TreeGrafter"/>
</dbReference>
<dbReference type="GO" id="GO:0140042">
    <property type="term" value="P:lipid droplet formation"/>
    <property type="evidence" value="ECO:0007669"/>
    <property type="project" value="TreeGrafter"/>
</dbReference>
<dbReference type="GO" id="GO:0005545">
    <property type="term" value="F:1-phosphatidylinositol binding"/>
    <property type="evidence" value="ECO:0007669"/>
    <property type="project" value="TreeGrafter"/>
</dbReference>
<dbReference type="GO" id="GO:0005811">
    <property type="term" value="C:lipid droplet"/>
    <property type="evidence" value="ECO:0007669"/>
    <property type="project" value="TreeGrafter"/>
</dbReference>
<evidence type="ECO:0000313" key="2">
    <source>
        <dbReference type="Proteomes" id="UP000314982"/>
    </source>
</evidence>
<dbReference type="AlphaFoldDB" id="A0A4W5QAH5"/>
<proteinExistence type="predicted"/>
<name>A0A4W5QAH5_9TELE</name>
<reference evidence="1" key="3">
    <citation type="submission" date="2025-09" db="UniProtKB">
        <authorList>
            <consortium name="Ensembl"/>
        </authorList>
    </citation>
    <scope>IDENTIFICATION</scope>
</reference>
<dbReference type="Proteomes" id="UP000314982">
    <property type="component" value="Unassembled WGS sequence"/>
</dbReference>
<dbReference type="GO" id="GO:0043325">
    <property type="term" value="F:phosphatidylinositol-3,4-bisphosphate binding"/>
    <property type="evidence" value="ECO:0007669"/>
    <property type="project" value="TreeGrafter"/>
</dbReference>
<dbReference type="PANTHER" id="PTHR46624:SF3">
    <property type="entry name" value="ZINC FINGER FYVE DOMAIN-CONTAINING PROTEIN 1"/>
    <property type="match status" value="1"/>
</dbReference>
<reference evidence="2" key="1">
    <citation type="submission" date="2018-06" db="EMBL/GenBank/DDBJ databases">
        <title>Genome assembly of Danube salmon.</title>
        <authorList>
            <person name="Macqueen D.J."/>
            <person name="Gundappa M.K."/>
        </authorList>
    </citation>
    <scope>NUCLEOTIDE SEQUENCE [LARGE SCALE GENOMIC DNA]</scope>
</reference>
<dbReference type="GeneTree" id="ENSGT00390000016097"/>
<protein>
    <submittedName>
        <fullName evidence="1">Uncharacterized protein</fullName>
    </submittedName>
</protein>
<organism evidence="1 2">
    <name type="scientific">Hucho hucho</name>
    <name type="common">huchen</name>
    <dbReference type="NCBI Taxonomy" id="62062"/>
    <lineage>
        <taxon>Eukaryota</taxon>
        <taxon>Metazoa</taxon>
        <taxon>Chordata</taxon>
        <taxon>Craniata</taxon>
        <taxon>Vertebrata</taxon>
        <taxon>Euteleostomi</taxon>
        <taxon>Actinopterygii</taxon>
        <taxon>Neopterygii</taxon>
        <taxon>Teleostei</taxon>
        <taxon>Protacanthopterygii</taxon>
        <taxon>Salmoniformes</taxon>
        <taxon>Salmonidae</taxon>
        <taxon>Salmoninae</taxon>
        <taxon>Hucho</taxon>
    </lineage>
</organism>
<dbReference type="InterPro" id="IPR042427">
    <property type="entry name" value="ZFYV1"/>
</dbReference>
<sequence length="145" mass="16076">TTLGSNSIYTCKACYEGGKEVVVVPNTSASLDSPWLGLARYAWSGDLIECPNCGVIYRSRQYWYGNHDPVDKVVRTEIQHVWVGSDGFLKDNSNAAQRLLDGVNFVAQSVSELSAKPAEAVTSWLTDQIAPTYWKPNYLILVSDR</sequence>
<dbReference type="Ensembl" id="ENSHHUT00000076715.1">
    <property type="protein sequence ID" value="ENSHHUP00000074276.1"/>
    <property type="gene ID" value="ENSHHUG00000043589.1"/>
</dbReference>
<accession>A0A4W5QAH5</accession>
<dbReference type="STRING" id="62062.ENSHHUP00000074276"/>
<keyword evidence="2" id="KW-1185">Reference proteome</keyword>